<evidence type="ECO:0000256" key="8">
    <source>
        <dbReference type="ARBA" id="ARBA00023157"/>
    </source>
</evidence>
<evidence type="ECO:0000256" key="11">
    <source>
        <dbReference type="SAM" id="MobiDB-lite"/>
    </source>
</evidence>
<keyword evidence="17" id="KW-1185">Reference proteome</keyword>
<evidence type="ECO:0000256" key="12">
    <source>
        <dbReference type="SAM" id="Phobius"/>
    </source>
</evidence>
<dbReference type="InterPro" id="IPR013098">
    <property type="entry name" value="Ig_I-set"/>
</dbReference>
<evidence type="ECO:0000256" key="2">
    <source>
        <dbReference type="ARBA" id="ARBA00022692"/>
    </source>
</evidence>
<keyword evidence="2 12" id="KW-0812">Transmembrane</keyword>
<keyword evidence="4" id="KW-0677">Repeat</keyword>
<feature type="signal peptide" evidence="13">
    <location>
        <begin position="1"/>
        <end position="24"/>
    </location>
</feature>
<dbReference type="Proteomes" id="UP001044222">
    <property type="component" value="Unassembled WGS sequence"/>
</dbReference>
<protein>
    <submittedName>
        <fullName evidence="16">Uncharacterized protein</fullName>
    </submittedName>
</protein>
<organism evidence="16 17">
    <name type="scientific">Anguilla anguilla</name>
    <name type="common">European freshwater eel</name>
    <name type="synonym">Muraena anguilla</name>
    <dbReference type="NCBI Taxonomy" id="7936"/>
    <lineage>
        <taxon>Eukaryota</taxon>
        <taxon>Metazoa</taxon>
        <taxon>Chordata</taxon>
        <taxon>Craniata</taxon>
        <taxon>Vertebrata</taxon>
        <taxon>Euteleostomi</taxon>
        <taxon>Actinopterygii</taxon>
        <taxon>Neopterygii</taxon>
        <taxon>Teleostei</taxon>
        <taxon>Anguilliformes</taxon>
        <taxon>Anguillidae</taxon>
        <taxon>Anguilla</taxon>
    </lineage>
</organism>
<feature type="domain" description="Ig-like" evidence="14">
    <location>
        <begin position="19"/>
        <end position="114"/>
    </location>
</feature>
<comment type="subcellular location">
    <subcellularLocation>
        <location evidence="1">Membrane</location>
        <topology evidence="1">Single-pass membrane protein</topology>
    </subcellularLocation>
</comment>
<evidence type="ECO:0000313" key="16">
    <source>
        <dbReference type="EMBL" id="KAG5855926.1"/>
    </source>
</evidence>
<dbReference type="InterPro" id="IPR003599">
    <property type="entry name" value="Ig_sub"/>
</dbReference>
<evidence type="ECO:0000313" key="17">
    <source>
        <dbReference type="Proteomes" id="UP001044222"/>
    </source>
</evidence>
<dbReference type="AlphaFoldDB" id="A0A9D3S8V3"/>
<dbReference type="PROSITE" id="PS50835">
    <property type="entry name" value="IG_LIKE"/>
    <property type="match status" value="4"/>
</dbReference>
<keyword evidence="7 12" id="KW-0472">Membrane</keyword>
<dbReference type="SMART" id="SM00408">
    <property type="entry name" value="IGc2"/>
    <property type="match status" value="4"/>
</dbReference>
<feature type="domain" description="Ig-like" evidence="14">
    <location>
        <begin position="297"/>
        <end position="368"/>
    </location>
</feature>
<dbReference type="GO" id="GO:0098632">
    <property type="term" value="F:cell-cell adhesion mediator activity"/>
    <property type="evidence" value="ECO:0007669"/>
    <property type="project" value="TreeGrafter"/>
</dbReference>
<evidence type="ECO:0000256" key="3">
    <source>
        <dbReference type="ARBA" id="ARBA00022729"/>
    </source>
</evidence>
<comment type="caution">
    <text evidence="16">The sequence shown here is derived from an EMBL/GenBank/DDBJ whole genome shotgun (WGS) entry which is preliminary data.</text>
</comment>
<dbReference type="SUPFAM" id="SSF49265">
    <property type="entry name" value="Fibronectin type III"/>
    <property type="match status" value="1"/>
</dbReference>
<dbReference type="GO" id="GO:0005886">
    <property type="term" value="C:plasma membrane"/>
    <property type="evidence" value="ECO:0007669"/>
    <property type="project" value="UniProtKB-ARBA"/>
</dbReference>
<name>A0A9D3S8V3_ANGAN</name>
<evidence type="ECO:0000256" key="9">
    <source>
        <dbReference type="ARBA" id="ARBA00023180"/>
    </source>
</evidence>
<dbReference type="PANTHER" id="PTHR10075">
    <property type="entry name" value="BASIGIN RELATED"/>
    <property type="match status" value="1"/>
</dbReference>
<dbReference type="Pfam" id="PF13927">
    <property type="entry name" value="Ig_3"/>
    <property type="match status" value="2"/>
</dbReference>
<keyword evidence="5" id="KW-0130">Cell adhesion</keyword>
<dbReference type="InterPro" id="IPR036116">
    <property type="entry name" value="FN3_sf"/>
</dbReference>
<keyword evidence="10" id="KW-0393">Immunoglobulin domain</keyword>
<evidence type="ECO:0000256" key="7">
    <source>
        <dbReference type="ARBA" id="ARBA00023136"/>
    </source>
</evidence>
<dbReference type="PROSITE" id="PS50853">
    <property type="entry name" value="FN3"/>
    <property type="match status" value="2"/>
</dbReference>
<dbReference type="PANTHER" id="PTHR10075:SF100">
    <property type="entry name" value="FASCICLIN-2"/>
    <property type="match status" value="1"/>
</dbReference>
<dbReference type="EMBL" id="JAFIRN010000001">
    <property type="protein sequence ID" value="KAG5855926.1"/>
    <property type="molecule type" value="Genomic_DNA"/>
</dbReference>
<feature type="domain" description="Fibronectin type-III" evidence="15">
    <location>
        <begin position="365"/>
        <end position="455"/>
    </location>
</feature>
<keyword evidence="3 13" id="KW-0732">Signal</keyword>
<dbReference type="GO" id="GO:0030424">
    <property type="term" value="C:axon"/>
    <property type="evidence" value="ECO:0007669"/>
    <property type="project" value="TreeGrafter"/>
</dbReference>
<dbReference type="CDD" id="cd00063">
    <property type="entry name" value="FN3"/>
    <property type="match status" value="2"/>
</dbReference>
<dbReference type="Gene3D" id="2.60.40.10">
    <property type="entry name" value="Immunoglobulins"/>
    <property type="match status" value="6"/>
</dbReference>
<evidence type="ECO:0000256" key="1">
    <source>
        <dbReference type="ARBA" id="ARBA00004167"/>
    </source>
</evidence>
<feature type="region of interest" description="Disordered" evidence="11">
    <location>
        <begin position="610"/>
        <end position="635"/>
    </location>
</feature>
<dbReference type="Pfam" id="PF07679">
    <property type="entry name" value="I-set"/>
    <property type="match status" value="2"/>
</dbReference>
<feature type="domain" description="Ig-like" evidence="14">
    <location>
        <begin position="119"/>
        <end position="193"/>
    </location>
</feature>
<dbReference type="GO" id="GO:0070593">
    <property type="term" value="P:dendrite self-avoidance"/>
    <property type="evidence" value="ECO:0007669"/>
    <property type="project" value="TreeGrafter"/>
</dbReference>
<feature type="domain" description="Ig-like" evidence="14">
    <location>
        <begin position="205"/>
        <end position="294"/>
    </location>
</feature>
<dbReference type="InterPro" id="IPR003598">
    <property type="entry name" value="Ig_sub2"/>
</dbReference>
<dbReference type="InterPro" id="IPR036179">
    <property type="entry name" value="Ig-like_dom_sf"/>
</dbReference>
<gene>
    <name evidence="16" type="ORF">ANANG_G00002170</name>
</gene>
<proteinExistence type="predicted"/>
<evidence type="ECO:0000256" key="5">
    <source>
        <dbReference type="ARBA" id="ARBA00022889"/>
    </source>
</evidence>
<dbReference type="GO" id="GO:0007411">
    <property type="term" value="P:axon guidance"/>
    <property type="evidence" value="ECO:0007669"/>
    <property type="project" value="TreeGrafter"/>
</dbReference>
<feature type="domain" description="Fibronectin type-III" evidence="15">
    <location>
        <begin position="457"/>
        <end position="553"/>
    </location>
</feature>
<keyword evidence="8" id="KW-1015">Disulfide bond</keyword>
<dbReference type="InterPro" id="IPR003961">
    <property type="entry name" value="FN3_dom"/>
</dbReference>
<dbReference type="InterPro" id="IPR013783">
    <property type="entry name" value="Ig-like_fold"/>
</dbReference>
<dbReference type="SUPFAM" id="SSF48726">
    <property type="entry name" value="Immunoglobulin"/>
    <property type="match status" value="4"/>
</dbReference>
<dbReference type="InterPro" id="IPR009138">
    <property type="entry name" value="Neural_cell_adh"/>
</dbReference>
<dbReference type="PRINTS" id="PR01838">
    <property type="entry name" value="NCAMFAMILY"/>
</dbReference>
<feature type="transmembrane region" description="Helical" evidence="12">
    <location>
        <begin position="565"/>
        <end position="588"/>
    </location>
</feature>
<dbReference type="GO" id="GO:0007156">
    <property type="term" value="P:homophilic cell adhesion via plasma membrane adhesion molecules"/>
    <property type="evidence" value="ECO:0007669"/>
    <property type="project" value="TreeGrafter"/>
</dbReference>
<keyword evidence="9" id="KW-0325">Glycoprotein</keyword>
<evidence type="ECO:0000259" key="15">
    <source>
        <dbReference type="PROSITE" id="PS50853"/>
    </source>
</evidence>
<evidence type="ECO:0000256" key="6">
    <source>
        <dbReference type="ARBA" id="ARBA00022989"/>
    </source>
</evidence>
<dbReference type="SMART" id="SM00409">
    <property type="entry name" value="IG"/>
    <property type="match status" value="4"/>
</dbReference>
<dbReference type="FunFam" id="2.60.40.10:FF:000032">
    <property type="entry name" value="palladin isoform X1"/>
    <property type="match status" value="1"/>
</dbReference>
<evidence type="ECO:0000256" key="10">
    <source>
        <dbReference type="ARBA" id="ARBA00023319"/>
    </source>
</evidence>
<dbReference type="InterPro" id="IPR007110">
    <property type="entry name" value="Ig-like_dom"/>
</dbReference>
<dbReference type="SMART" id="SM00060">
    <property type="entry name" value="FN3"/>
    <property type="match status" value="2"/>
</dbReference>
<dbReference type="Pfam" id="PF00041">
    <property type="entry name" value="fn3"/>
    <property type="match status" value="1"/>
</dbReference>
<evidence type="ECO:0000259" key="14">
    <source>
        <dbReference type="PROSITE" id="PS50835"/>
    </source>
</evidence>
<evidence type="ECO:0000256" key="13">
    <source>
        <dbReference type="SAM" id="SignalP"/>
    </source>
</evidence>
<accession>A0A9D3S8V3</accession>
<keyword evidence="6 12" id="KW-1133">Transmembrane helix</keyword>
<evidence type="ECO:0000256" key="4">
    <source>
        <dbReference type="ARBA" id="ARBA00022737"/>
    </source>
</evidence>
<feature type="chain" id="PRO_5039367274" evidence="13">
    <location>
        <begin position="25"/>
        <end position="635"/>
    </location>
</feature>
<reference evidence="16" key="1">
    <citation type="submission" date="2021-01" db="EMBL/GenBank/DDBJ databases">
        <title>A chromosome-scale assembly of European eel, Anguilla anguilla.</title>
        <authorList>
            <person name="Henkel C."/>
            <person name="Jong-Raadsen S.A."/>
            <person name="Dufour S."/>
            <person name="Weltzien F.-A."/>
            <person name="Palstra A.P."/>
            <person name="Pelster B."/>
            <person name="Spaink H.P."/>
            <person name="Van Den Thillart G.E."/>
            <person name="Jansen H."/>
            <person name="Zahm M."/>
            <person name="Klopp C."/>
            <person name="Cedric C."/>
            <person name="Louis A."/>
            <person name="Berthelot C."/>
            <person name="Parey E."/>
            <person name="Roest Crollius H."/>
            <person name="Montfort J."/>
            <person name="Robinson-Rechavi M."/>
            <person name="Bucao C."/>
            <person name="Bouchez O."/>
            <person name="Gislard M."/>
            <person name="Lluch J."/>
            <person name="Milhes M."/>
            <person name="Lampietro C."/>
            <person name="Lopez Roques C."/>
            <person name="Donnadieu C."/>
            <person name="Braasch I."/>
            <person name="Desvignes T."/>
            <person name="Postlethwait J."/>
            <person name="Bobe J."/>
            <person name="Guiguen Y."/>
            <person name="Dirks R."/>
        </authorList>
    </citation>
    <scope>NUCLEOTIDE SEQUENCE</scope>
    <source>
        <strain evidence="16">Tag_6206</strain>
        <tissue evidence="16">Liver</tissue>
    </source>
</reference>
<sequence length="635" mass="69227">MAGVRLAFNFGVLLLLQLPLSVTSLTAAKVEIISSAQDIEVGVRHLLLCKAGADGRMTWHKDGEDVDEDQVVVENVDETSSKLIIEKARIEDSGLYSCNVEFDSGAGKATYQLFVYQRPKFVSTPTYHEFLEGQDAVLPCAAEGLPAVDVKWRRAPEERISVLPDKSLMIAKIERKHRGTYVCEASIRDRPVSEQLPISVVVNAPPTAEMHEKKKNVLAGPRTNVSISCLVNGFPTPNISWTSPPLSDATRYRFNSDRSELTIPSVVRSDFGEYTCVAANKIGETRASFTLDVTVHPAVSLSKASLEVEPGRTASVTCEASGHPPPRVHWVRKGTNVELTPSSARAKAKGPTLEFEAVQPADGGLYTCVGLSDVGNDTVDFSLETWPGAPSQIGYVLEWRKENEGNRSRRVVQSAEPLVLPALEPYTSYLVRLAATNRLGQGAFSSEHAVRTLAKREPDSPVLMDSEVQVEKNSVSVPIMQQDNGSEPVIHYVVRYWPDMEDEAWKEIELPANATAINLAGLQYNTSYHLEVRAINPMGSSRSAHFSFWVPQASDVPKTAMGKGAVIGIVILIFLLLLVAVDATCCYVNRCGLLMYLAVKLLGEKAPGLKSVEEGDGDNIVKASPASDPATEDRK</sequence>